<evidence type="ECO:0000313" key="5">
    <source>
        <dbReference type="Proteomes" id="UP000240883"/>
    </source>
</evidence>
<gene>
    <name evidence="4" type="ORF">BS50DRAFT_386037</name>
</gene>
<keyword evidence="3" id="KW-1133">Transmembrane helix</keyword>
<evidence type="ECO:0000313" key="4">
    <source>
        <dbReference type="EMBL" id="PSN67221.1"/>
    </source>
</evidence>
<organism evidence="4 5">
    <name type="scientific">Corynespora cassiicola Philippines</name>
    <dbReference type="NCBI Taxonomy" id="1448308"/>
    <lineage>
        <taxon>Eukaryota</taxon>
        <taxon>Fungi</taxon>
        <taxon>Dikarya</taxon>
        <taxon>Ascomycota</taxon>
        <taxon>Pezizomycotina</taxon>
        <taxon>Dothideomycetes</taxon>
        <taxon>Pleosporomycetidae</taxon>
        <taxon>Pleosporales</taxon>
        <taxon>Corynesporascaceae</taxon>
        <taxon>Corynespora</taxon>
    </lineage>
</organism>
<sequence>MGHSTPWYPIFSLSLLLFVLINLFLLFSDRPITHARHPSNRILSTDRIAPHDGFHLDENGMQYTCYQTKLRTLHADYDYASTRHAHDYLWDGLQPDSKGAVYTSLNRPDNKTRRAGLAMFHQLDCLAGLRSTVQEAEESDGMGEKKHRGLSLDYLRQIILCNADDSIEISGIAGNQFVSKAFGSRRVCRDPAWLYDVTSCGVSGCKGRGFDHSADEMDDILQEEAEGEATLE</sequence>
<dbReference type="Pfam" id="PF11807">
    <property type="entry name" value="UstYa"/>
    <property type="match status" value="1"/>
</dbReference>
<keyword evidence="3" id="KW-0472">Membrane</keyword>
<dbReference type="OrthoDB" id="3687641at2759"/>
<keyword evidence="5" id="KW-1185">Reference proteome</keyword>
<comment type="similarity">
    <text evidence="2">Belongs to the ustYa family.</text>
</comment>
<dbReference type="AlphaFoldDB" id="A0A2T2NP63"/>
<dbReference type="PANTHER" id="PTHR33365">
    <property type="entry name" value="YALI0B05434P"/>
    <property type="match status" value="1"/>
</dbReference>
<comment type="pathway">
    <text evidence="1">Mycotoxin biosynthesis.</text>
</comment>
<keyword evidence="3" id="KW-0812">Transmembrane</keyword>
<dbReference type="InterPro" id="IPR021765">
    <property type="entry name" value="UstYa-like"/>
</dbReference>
<dbReference type="EMBL" id="KZ678135">
    <property type="protein sequence ID" value="PSN67221.1"/>
    <property type="molecule type" value="Genomic_DNA"/>
</dbReference>
<proteinExistence type="inferred from homology"/>
<evidence type="ECO:0000256" key="2">
    <source>
        <dbReference type="ARBA" id="ARBA00035112"/>
    </source>
</evidence>
<accession>A0A2T2NP63</accession>
<feature type="transmembrane region" description="Helical" evidence="3">
    <location>
        <begin position="6"/>
        <end position="27"/>
    </location>
</feature>
<protein>
    <submittedName>
        <fullName evidence="4">Uncharacterized protein</fullName>
    </submittedName>
</protein>
<dbReference type="STRING" id="1448308.A0A2T2NP63"/>
<evidence type="ECO:0000256" key="3">
    <source>
        <dbReference type="SAM" id="Phobius"/>
    </source>
</evidence>
<dbReference type="Proteomes" id="UP000240883">
    <property type="component" value="Unassembled WGS sequence"/>
</dbReference>
<dbReference type="GO" id="GO:0043386">
    <property type="term" value="P:mycotoxin biosynthetic process"/>
    <property type="evidence" value="ECO:0007669"/>
    <property type="project" value="InterPro"/>
</dbReference>
<reference evidence="4 5" key="1">
    <citation type="journal article" date="2018" name="Front. Microbiol.">
        <title>Genome-Wide Analysis of Corynespora cassiicola Leaf Fall Disease Putative Effectors.</title>
        <authorList>
            <person name="Lopez D."/>
            <person name="Ribeiro S."/>
            <person name="Label P."/>
            <person name="Fumanal B."/>
            <person name="Venisse J.S."/>
            <person name="Kohler A."/>
            <person name="de Oliveira R.R."/>
            <person name="Labutti K."/>
            <person name="Lipzen A."/>
            <person name="Lail K."/>
            <person name="Bauer D."/>
            <person name="Ohm R.A."/>
            <person name="Barry K.W."/>
            <person name="Spatafora J."/>
            <person name="Grigoriev I.V."/>
            <person name="Martin F.M."/>
            <person name="Pujade-Renaud V."/>
        </authorList>
    </citation>
    <scope>NUCLEOTIDE SEQUENCE [LARGE SCALE GENOMIC DNA]</scope>
    <source>
        <strain evidence="4 5">Philippines</strain>
    </source>
</reference>
<evidence type="ECO:0000256" key="1">
    <source>
        <dbReference type="ARBA" id="ARBA00004685"/>
    </source>
</evidence>
<name>A0A2T2NP63_CORCC</name>
<dbReference type="PANTHER" id="PTHR33365:SF4">
    <property type="entry name" value="CYCLOCHLOROTINE BIOSYNTHESIS PROTEIN O"/>
    <property type="match status" value="1"/>
</dbReference>